<comment type="caution">
    <text evidence="3">The sequence shown here is derived from an EMBL/GenBank/DDBJ whole genome shotgun (WGS) entry which is preliminary data.</text>
</comment>
<accession>A0A831RRC6</accession>
<gene>
    <name evidence="3" type="ORF">ENI96_14905</name>
</gene>
<dbReference type="EMBL" id="DRKP01000188">
    <property type="protein sequence ID" value="HEB97710.1"/>
    <property type="molecule type" value="Genomic_DNA"/>
</dbReference>
<dbReference type="AlphaFoldDB" id="A0A831RRC6"/>
<organism evidence="3">
    <name type="scientific">Sedimenticola thiotaurini</name>
    <dbReference type="NCBI Taxonomy" id="1543721"/>
    <lineage>
        <taxon>Bacteria</taxon>
        <taxon>Pseudomonadati</taxon>
        <taxon>Pseudomonadota</taxon>
        <taxon>Gammaproteobacteria</taxon>
        <taxon>Chromatiales</taxon>
        <taxon>Sedimenticolaceae</taxon>
        <taxon>Sedimenticola</taxon>
    </lineage>
</organism>
<evidence type="ECO:0000256" key="1">
    <source>
        <dbReference type="SAM" id="Coils"/>
    </source>
</evidence>
<protein>
    <submittedName>
        <fullName evidence="3">Uncharacterized protein</fullName>
    </submittedName>
</protein>
<keyword evidence="1" id="KW-0175">Coiled coil</keyword>
<proteinExistence type="predicted"/>
<evidence type="ECO:0000256" key="2">
    <source>
        <dbReference type="SAM" id="MobiDB-lite"/>
    </source>
</evidence>
<feature type="coiled-coil region" evidence="1">
    <location>
        <begin position="4"/>
        <end position="31"/>
    </location>
</feature>
<feature type="compositionally biased region" description="Low complexity" evidence="2">
    <location>
        <begin position="60"/>
        <end position="71"/>
    </location>
</feature>
<sequence>MSKKSRLKKENRRLERRLCRLEQRNRKLKKRMKRLARGLEERGRTIASLQRKLERRRSGAADTAPALRAAAGKGSPALQHRNAWQRHAFLRERYEEHQRGGCERQRARELANRDLIGRFGDEAGYTAEQLESILT</sequence>
<feature type="region of interest" description="Disordered" evidence="2">
    <location>
        <begin position="51"/>
        <end position="79"/>
    </location>
</feature>
<reference evidence="3" key="1">
    <citation type="journal article" date="2020" name="mSystems">
        <title>Genome- and Community-Level Interaction Insights into Carbon Utilization and Element Cycling Functions of Hydrothermarchaeota in Hydrothermal Sediment.</title>
        <authorList>
            <person name="Zhou Z."/>
            <person name="Liu Y."/>
            <person name="Xu W."/>
            <person name="Pan J."/>
            <person name="Luo Z.H."/>
            <person name="Li M."/>
        </authorList>
    </citation>
    <scope>NUCLEOTIDE SEQUENCE [LARGE SCALE GENOMIC DNA]</scope>
    <source>
        <strain evidence="3">HyVt-443</strain>
    </source>
</reference>
<evidence type="ECO:0000313" key="3">
    <source>
        <dbReference type="EMBL" id="HEB97710.1"/>
    </source>
</evidence>
<dbReference type="Proteomes" id="UP000886251">
    <property type="component" value="Unassembled WGS sequence"/>
</dbReference>
<name>A0A831RRC6_9GAMM</name>